<reference evidence="1 2" key="1">
    <citation type="submission" date="2015-07" db="EMBL/GenBank/DDBJ databases">
        <title>Emmonsia species relationships and genome sequence.</title>
        <authorList>
            <consortium name="The Broad Institute Genomics Platform"/>
            <person name="Cuomo C.A."/>
            <person name="Munoz J.F."/>
            <person name="Imamovic A."/>
            <person name="Priest M.E."/>
            <person name="Young S."/>
            <person name="Clay O.K."/>
            <person name="McEwen J.G."/>
        </authorList>
    </citation>
    <scope>NUCLEOTIDE SEQUENCE [LARGE SCALE GENOMIC DNA]</scope>
    <source>
        <strain evidence="1 2">UAMH 9510</strain>
    </source>
</reference>
<dbReference type="AlphaFoldDB" id="A0A1J9P1R3"/>
<evidence type="ECO:0000313" key="1">
    <source>
        <dbReference type="EMBL" id="OJD09778.1"/>
    </source>
</evidence>
<name>A0A1J9P1R3_9EURO</name>
<comment type="caution">
    <text evidence="1">The sequence shown here is derived from an EMBL/GenBank/DDBJ whole genome shotgun (WGS) entry which is preliminary data.</text>
</comment>
<protein>
    <submittedName>
        <fullName evidence="1">Uncharacterized protein</fullName>
    </submittedName>
</protein>
<dbReference type="EMBL" id="LGRN01001139">
    <property type="protein sequence ID" value="OJD09778.1"/>
    <property type="molecule type" value="Genomic_DNA"/>
</dbReference>
<dbReference type="OrthoDB" id="4526074at2759"/>
<gene>
    <name evidence="1" type="ORF">AJ78_08934</name>
</gene>
<accession>A0A1J9P1R3</accession>
<proteinExistence type="predicted"/>
<organism evidence="1 2">
    <name type="scientific">Emergomyces pasteurianus Ep9510</name>
    <dbReference type="NCBI Taxonomy" id="1447872"/>
    <lineage>
        <taxon>Eukaryota</taxon>
        <taxon>Fungi</taxon>
        <taxon>Dikarya</taxon>
        <taxon>Ascomycota</taxon>
        <taxon>Pezizomycotina</taxon>
        <taxon>Eurotiomycetes</taxon>
        <taxon>Eurotiomycetidae</taxon>
        <taxon>Onygenales</taxon>
        <taxon>Ajellomycetaceae</taxon>
        <taxon>Emergomyces</taxon>
    </lineage>
</organism>
<sequence length="172" mass="19651">MKYAMESNAVRIKTVRGLCESYPNAVITLSTSYSTKLWTESSAEVFDGLIKMLKKDVEKEVGVDWPREILNIMDTLEEERPMCGEFKVLRGQVYDGPHKISNFGPPTTLSTGRDQLGAYYRTVYSSKRRKPEDPQSPFRENREVGFMFTNALAVDILQLAEPFRTALQNSRQ</sequence>
<evidence type="ECO:0000313" key="2">
    <source>
        <dbReference type="Proteomes" id="UP000182235"/>
    </source>
</evidence>
<dbReference type="VEuPathDB" id="FungiDB:AJ78_08934"/>
<dbReference type="Proteomes" id="UP000182235">
    <property type="component" value="Unassembled WGS sequence"/>
</dbReference>
<keyword evidence="2" id="KW-1185">Reference proteome</keyword>